<proteinExistence type="predicted"/>
<protein>
    <submittedName>
        <fullName evidence="1">Enterotoxin</fullName>
    </submittedName>
</protein>
<sequence>PTQKQSQAPYVDGAINSSPIVADSFFILPDKPIVNTYAYEATTNLNVELKTPIQPEAPVSFTTWFGTFPETSQLRRSVNQFINDVK</sequence>
<evidence type="ECO:0000313" key="1">
    <source>
        <dbReference type="EMBL" id="ETJ34514.1"/>
    </source>
</evidence>
<feature type="non-terminal residue" evidence="1">
    <location>
        <position position="1"/>
    </location>
</feature>
<feature type="non-terminal residue" evidence="1">
    <location>
        <position position="86"/>
    </location>
</feature>
<gene>
    <name evidence="1" type="ORF">Q604_UNBC11061G0001</name>
</gene>
<organism evidence="1">
    <name type="scientific">human gut metagenome</name>
    <dbReference type="NCBI Taxonomy" id="408170"/>
    <lineage>
        <taxon>unclassified sequences</taxon>
        <taxon>metagenomes</taxon>
        <taxon>organismal metagenomes</taxon>
    </lineage>
</organism>
<name>W1Y052_9ZZZZ</name>
<reference evidence="1" key="1">
    <citation type="submission" date="2013-12" db="EMBL/GenBank/DDBJ databases">
        <title>A Varibaculum cambriense genome reconstructed from a premature infant gut community with otherwise low bacterial novelty that shifts toward anaerobic metabolism during the third week of life.</title>
        <authorList>
            <person name="Brown C.T."/>
            <person name="Sharon I."/>
            <person name="Thomas B.C."/>
            <person name="Castelle C.J."/>
            <person name="Morowitz M.J."/>
            <person name="Banfield J.F."/>
        </authorList>
    </citation>
    <scope>NUCLEOTIDE SEQUENCE</scope>
</reference>
<accession>W1Y052</accession>
<comment type="caution">
    <text evidence="1">The sequence shown here is derived from an EMBL/GenBank/DDBJ whole genome shotgun (WGS) entry which is preliminary data.</text>
</comment>
<dbReference type="EMBL" id="AZMM01011061">
    <property type="protein sequence ID" value="ETJ34514.1"/>
    <property type="molecule type" value="Genomic_DNA"/>
</dbReference>
<dbReference type="AlphaFoldDB" id="W1Y052"/>